<name>A0A1K2HQA9_9NEIS</name>
<accession>A0A1K2HQA9</accession>
<dbReference type="GO" id="GO:0035438">
    <property type="term" value="F:cyclic-di-GMP binding"/>
    <property type="evidence" value="ECO:0007669"/>
    <property type="project" value="InterPro"/>
</dbReference>
<dbReference type="Gene3D" id="2.40.10.220">
    <property type="entry name" value="predicted glycosyltransferase like domains"/>
    <property type="match status" value="1"/>
</dbReference>
<dbReference type="STRING" id="1121279.SAMN02745887_03274"/>
<gene>
    <name evidence="2" type="ORF">SAMN02745887_03274</name>
</gene>
<organism evidence="2 3">
    <name type="scientific">Chitinimonas taiwanensis DSM 18899</name>
    <dbReference type="NCBI Taxonomy" id="1121279"/>
    <lineage>
        <taxon>Bacteria</taxon>
        <taxon>Pseudomonadati</taxon>
        <taxon>Pseudomonadota</taxon>
        <taxon>Betaproteobacteria</taxon>
        <taxon>Neisseriales</taxon>
        <taxon>Chitinibacteraceae</taxon>
        <taxon>Chitinimonas</taxon>
    </lineage>
</organism>
<evidence type="ECO:0000259" key="1">
    <source>
        <dbReference type="Pfam" id="PF07238"/>
    </source>
</evidence>
<evidence type="ECO:0000313" key="2">
    <source>
        <dbReference type="EMBL" id="SFZ78943.1"/>
    </source>
</evidence>
<evidence type="ECO:0000313" key="3">
    <source>
        <dbReference type="Proteomes" id="UP000186513"/>
    </source>
</evidence>
<dbReference type="InterPro" id="IPR009875">
    <property type="entry name" value="PilZ_domain"/>
</dbReference>
<dbReference type="RefSeq" id="WP_072429761.1">
    <property type="nucleotide sequence ID" value="NZ_FPKR01000014.1"/>
</dbReference>
<dbReference type="Proteomes" id="UP000186513">
    <property type="component" value="Unassembled WGS sequence"/>
</dbReference>
<proteinExistence type="predicted"/>
<reference evidence="2 3" key="1">
    <citation type="submission" date="2016-11" db="EMBL/GenBank/DDBJ databases">
        <authorList>
            <person name="Jaros S."/>
            <person name="Januszkiewicz K."/>
            <person name="Wedrychowicz H."/>
        </authorList>
    </citation>
    <scope>NUCLEOTIDE SEQUENCE [LARGE SCALE GENOMIC DNA]</scope>
    <source>
        <strain evidence="2 3">DSM 18899</strain>
    </source>
</reference>
<sequence>MSEAPKPAAAASAPRAGGVLSLSIKEKAGLFAAYMPFIKGGGIFIPTAKAYSLGDEVFMLLQLLEDPARIAVSGVVVWISPAGGHGNRTQGIGVQFSANEAGTQARAKIEGLLGGALQSTRTTHTM</sequence>
<dbReference type="OrthoDB" id="5296245at2"/>
<dbReference type="Pfam" id="PF07238">
    <property type="entry name" value="PilZ"/>
    <property type="match status" value="1"/>
</dbReference>
<feature type="domain" description="PilZ" evidence="1">
    <location>
        <begin position="20"/>
        <end position="111"/>
    </location>
</feature>
<dbReference type="EMBL" id="FPKR01000014">
    <property type="protein sequence ID" value="SFZ78943.1"/>
    <property type="molecule type" value="Genomic_DNA"/>
</dbReference>
<dbReference type="AlphaFoldDB" id="A0A1K2HQA9"/>
<protein>
    <submittedName>
        <fullName evidence="2">Type IV pilus assembly protein PilZ</fullName>
    </submittedName>
</protein>
<keyword evidence="3" id="KW-1185">Reference proteome</keyword>